<evidence type="ECO:0000313" key="3">
    <source>
        <dbReference type="Proteomes" id="UP001185863"/>
    </source>
</evidence>
<feature type="region of interest" description="Disordered" evidence="1">
    <location>
        <begin position="75"/>
        <end position="99"/>
    </location>
</feature>
<evidence type="ECO:0000256" key="1">
    <source>
        <dbReference type="SAM" id="MobiDB-lite"/>
    </source>
</evidence>
<sequence>MRQGWRRDANRIRHHRDIETNRVIEFASRWAPYGGATEEEILVEFGMTPRRFIERLWQVIPDSNCTQDQVSRLASAYPPDDEVPPPLLKPRPSVRGLPN</sequence>
<dbReference type="Pfam" id="PF11662">
    <property type="entry name" value="DUF3263"/>
    <property type="match status" value="1"/>
</dbReference>
<organism evidence="2 3">
    <name type="scientific">Rhodococcus oxybenzonivorans</name>
    <dbReference type="NCBI Taxonomy" id="1990687"/>
    <lineage>
        <taxon>Bacteria</taxon>
        <taxon>Bacillati</taxon>
        <taxon>Actinomycetota</taxon>
        <taxon>Actinomycetes</taxon>
        <taxon>Mycobacteriales</taxon>
        <taxon>Nocardiaceae</taxon>
        <taxon>Rhodococcus</taxon>
    </lineage>
</organism>
<reference evidence="2" key="1">
    <citation type="submission" date="2023-10" db="EMBL/GenBank/DDBJ databases">
        <title>Development of a sustainable strategy for remediation of hydrocarbon-contaminated territories based on the waste exchange concept.</title>
        <authorList>
            <person name="Krivoruchko A."/>
        </authorList>
    </citation>
    <scope>NUCLEOTIDE SEQUENCE</scope>
    <source>
        <strain evidence="2">IEGM 68</strain>
    </source>
</reference>
<dbReference type="InterPro" id="IPR021678">
    <property type="entry name" value="DUF3263"/>
</dbReference>
<dbReference type="RefSeq" id="WP_317745729.1">
    <property type="nucleotide sequence ID" value="NZ_JAWLUP010000006.1"/>
</dbReference>
<dbReference type="Proteomes" id="UP001185863">
    <property type="component" value="Unassembled WGS sequence"/>
</dbReference>
<proteinExistence type="predicted"/>
<accession>A0AAE5A5F9</accession>
<evidence type="ECO:0000313" key="2">
    <source>
        <dbReference type="EMBL" id="MDV7263918.1"/>
    </source>
</evidence>
<name>A0AAE5A5F9_9NOCA</name>
<protein>
    <submittedName>
        <fullName evidence="2">DUF3263 domain-containing protein</fullName>
    </submittedName>
</protein>
<comment type="caution">
    <text evidence="2">The sequence shown here is derived from an EMBL/GenBank/DDBJ whole genome shotgun (WGS) entry which is preliminary data.</text>
</comment>
<gene>
    <name evidence="2" type="ORF">R4315_05010</name>
</gene>
<dbReference type="EMBL" id="JAWLUP010000006">
    <property type="protein sequence ID" value="MDV7263918.1"/>
    <property type="molecule type" value="Genomic_DNA"/>
</dbReference>
<dbReference type="AlphaFoldDB" id="A0AAE5A5F9"/>